<evidence type="ECO:0000256" key="2">
    <source>
        <dbReference type="ARBA" id="ARBA00022485"/>
    </source>
</evidence>
<evidence type="ECO:0000256" key="1">
    <source>
        <dbReference type="ARBA" id="ARBA00001966"/>
    </source>
</evidence>
<dbReference type="SMART" id="SM00729">
    <property type="entry name" value="Elp3"/>
    <property type="match status" value="1"/>
</dbReference>
<dbReference type="Pfam" id="PF04055">
    <property type="entry name" value="Radical_SAM"/>
    <property type="match status" value="1"/>
</dbReference>
<dbReference type="InterPro" id="IPR006638">
    <property type="entry name" value="Elp3/MiaA/NifB-like_rSAM"/>
</dbReference>
<keyword evidence="6" id="KW-0411">Iron-sulfur</keyword>
<name>A0A097QVB3_9EURY</name>
<dbReference type="GO" id="GO:0003824">
    <property type="term" value="F:catalytic activity"/>
    <property type="evidence" value="ECO:0007669"/>
    <property type="project" value="InterPro"/>
</dbReference>
<evidence type="ECO:0000313" key="8">
    <source>
        <dbReference type="EMBL" id="AIU70416.1"/>
    </source>
</evidence>
<dbReference type="CDD" id="cd01335">
    <property type="entry name" value="Radical_SAM"/>
    <property type="match status" value="1"/>
</dbReference>
<dbReference type="AlphaFoldDB" id="A0A097QVB3"/>
<dbReference type="GeneID" id="25153526"/>
<dbReference type="InterPro" id="IPR039661">
    <property type="entry name" value="ELP3"/>
</dbReference>
<gene>
    <name evidence="8" type="ORF">TEU_08770</name>
</gene>
<dbReference type="InterPro" id="IPR005909">
    <property type="entry name" value="RaSEA"/>
</dbReference>
<keyword evidence="2" id="KW-0004">4Fe-4S</keyword>
<dbReference type="PIRSF" id="PIRSF004954">
    <property type="entry name" value="Radical_SAM"/>
    <property type="match status" value="1"/>
</dbReference>
<dbReference type="Proteomes" id="UP000029980">
    <property type="component" value="Chromosome"/>
</dbReference>
<comment type="cofactor">
    <cofactor evidence="1">
        <name>[4Fe-4S] cluster</name>
        <dbReference type="ChEBI" id="CHEBI:49883"/>
    </cofactor>
</comment>
<dbReference type="EMBL" id="CP008887">
    <property type="protein sequence ID" value="AIU70416.1"/>
    <property type="molecule type" value="Genomic_DNA"/>
</dbReference>
<dbReference type="GO" id="GO:0002926">
    <property type="term" value="P:tRNA wobble base 5-methoxycarbonylmethyl-2-thiouridinylation"/>
    <property type="evidence" value="ECO:0007669"/>
    <property type="project" value="TreeGrafter"/>
</dbReference>
<keyword evidence="9" id="KW-1185">Reference proteome</keyword>
<dbReference type="STRING" id="1505907.TEU_08770"/>
<protein>
    <submittedName>
        <fullName evidence="8">Fe-S oxidoreductase</fullName>
    </submittedName>
</protein>
<keyword evidence="4" id="KW-0479">Metal-binding</keyword>
<dbReference type="SUPFAM" id="SSF102114">
    <property type="entry name" value="Radical SAM enzymes"/>
    <property type="match status" value="1"/>
</dbReference>
<evidence type="ECO:0000256" key="3">
    <source>
        <dbReference type="ARBA" id="ARBA00022691"/>
    </source>
</evidence>
<dbReference type="RefSeq" id="WP_050003384.1">
    <property type="nucleotide sequence ID" value="NZ_CP008887.1"/>
</dbReference>
<dbReference type="GO" id="GO:0005737">
    <property type="term" value="C:cytoplasm"/>
    <property type="evidence" value="ECO:0007669"/>
    <property type="project" value="TreeGrafter"/>
</dbReference>
<feature type="domain" description="Radical SAM core" evidence="7">
    <location>
        <begin position="12"/>
        <end position="254"/>
    </location>
</feature>
<evidence type="ECO:0000313" key="9">
    <source>
        <dbReference type="Proteomes" id="UP000029980"/>
    </source>
</evidence>
<dbReference type="InterPro" id="IPR007197">
    <property type="entry name" value="rSAM"/>
</dbReference>
<dbReference type="SFLD" id="SFLDS00029">
    <property type="entry name" value="Radical_SAM"/>
    <property type="match status" value="1"/>
</dbReference>
<dbReference type="PANTHER" id="PTHR11135:SF0">
    <property type="entry name" value="ELONGATOR COMPLEX PROTEIN 3"/>
    <property type="match status" value="1"/>
</dbReference>
<reference evidence="8 9" key="1">
    <citation type="journal article" date="2015" name="Int. J. Syst. Evol. Microbiol.">
        <title>Thermococcus eurythermalis sp. nov., a conditional piezophilic hyperthermophilic archaeon with a wide temperature range isolated from an oil-immersed chimney in the Guaymas Basin.</title>
        <authorList>
            <person name="Zhao W."/>
            <person name="Zeng X."/>
            <person name="Xiao X."/>
        </authorList>
    </citation>
    <scope>NUCLEOTIDE SEQUENCE [LARGE SCALE GENOMIC DNA]</scope>
    <source>
        <strain evidence="8 9">A501</strain>
    </source>
</reference>
<dbReference type="OrthoDB" id="105445at2157"/>
<dbReference type="GO" id="GO:0046872">
    <property type="term" value="F:metal ion binding"/>
    <property type="evidence" value="ECO:0007669"/>
    <property type="project" value="UniProtKB-KW"/>
</dbReference>
<keyword evidence="5" id="KW-0408">Iron</keyword>
<evidence type="ECO:0000256" key="6">
    <source>
        <dbReference type="ARBA" id="ARBA00023014"/>
    </source>
</evidence>
<sequence length="324" mass="37134">MTYWTSEDNVAGKPGTALFIILPTIGCYRFRIGKACYMCAYPTAAPKVKWSQEAIVDYVREALEKIKGKKGPFAVRMFTSGSFLDNGELKPETRRKIFELLAKMDNVEEIVIESRSELVRYDAVKELAELVPDKHFEVAIGLETANDDVADVSINKGNTFADFVRAAEIVHEADAKVKTYLLLKPIFLSERDGIEDAKESIIKAEPYTDTFSINITDIQKGTLYERLWEKNEYRPPWLWSAVEVLIWAKRKFPNKRILSDPVGAGSKRGPHNCLTDYDKVIGKAIKKFSATQDMKYIENLKPECRERWEYIVENGLLDWQLLTW</sequence>
<proteinExistence type="predicted"/>
<evidence type="ECO:0000259" key="7">
    <source>
        <dbReference type="PROSITE" id="PS51918"/>
    </source>
</evidence>
<dbReference type="PANTHER" id="PTHR11135">
    <property type="entry name" value="HISTONE ACETYLTRANSFERASE-RELATED"/>
    <property type="match status" value="1"/>
</dbReference>
<dbReference type="NCBIfam" id="TIGR01210">
    <property type="entry name" value="archaeosine biosynthesis radical SAM protein RaSEA"/>
    <property type="match status" value="1"/>
</dbReference>
<evidence type="ECO:0000256" key="5">
    <source>
        <dbReference type="ARBA" id="ARBA00023004"/>
    </source>
</evidence>
<evidence type="ECO:0000256" key="4">
    <source>
        <dbReference type="ARBA" id="ARBA00022723"/>
    </source>
</evidence>
<keyword evidence="3" id="KW-0949">S-adenosyl-L-methionine</keyword>
<dbReference type="HOGENOM" id="CLU_060488_0_0_2"/>
<organism evidence="8 9">
    <name type="scientific">Thermococcus eurythermalis</name>
    <dbReference type="NCBI Taxonomy" id="1505907"/>
    <lineage>
        <taxon>Archaea</taxon>
        <taxon>Methanobacteriati</taxon>
        <taxon>Methanobacteriota</taxon>
        <taxon>Thermococci</taxon>
        <taxon>Thermococcales</taxon>
        <taxon>Thermococcaceae</taxon>
        <taxon>Thermococcus</taxon>
    </lineage>
</organism>
<accession>A0A097QVB3</accession>
<dbReference type="InterPro" id="IPR058240">
    <property type="entry name" value="rSAM_sf"/>
</dbReference>
<dbReference type="GO" id="GO:0051539">
    <property type="term" value="F:4 iron, 4 sulfur cluster binding"/>
    <property type="evidence" value="ECO:0007669"/>
    <property type="project" value="UniProtKB-KW"/>
</dbReference>
<dbReference type="KEGG" id="teu:TEU_08770"/>
<dbReference type="PROSITE" id="PS51918">
    <property type="entry name" value="RADICAL_SAM"/>
    <property type="match status" value="1"/>
</dbReference>